<name>A0A0B0MUN6_GOSAR</name>
<organism evidence="1 2">
    <name type="scientific">Gossypium arboreum</name>
    <name type="common">Tree cotton</name>
    <name type="synonym">Gossypium nanking</name>
    <dbReference type="NCBI Taxonomy" id="29729"/>
    <lineage>
        <taxon>Eukaryota</taxon>
        <taxon>Viridiplantae</taxon>
        <taxon>Streptophyta</taxon>
        <taxon>Embryophyta</taxon>
        <taxon>Tracheophyta</taxon>
        <taxon>Spermatophyta</taxon>
        <taxon>Magnoliopsida</taxon>
        <taxon>eudicotyledons</taxon>
        <taxon>Gunneridae</taxon>
        <taxon>Pentapetalae</taxon>
        <taxon>rosids</taxon>
        <taxon>malvids</taxon>
        <taxon>Malvales</taxon>
        <taxon>Malvaceae</taxon>
        <taxon>Malvoideae</taxon>
        <taxon>Gossypium</taxon>
    </lineage>
</organism>
<keyword evidence="2" id="KW-1185">Reference proteome</keyword>
<sequence>MNDPWPRLLFINHVIPMRGYNLTMSQAMNYTIVNDATCYRIRTPNTLAFGSLSI</sequence>
<evidence type="ECO:0000313" key="1">
    <source>
        <dbReference type="EMBL" id="KHG03204.1"/>
    </source>
</evidence>
<dbReference type="Proteomes" id="UP000032142">
    <property type="component" value="Unassembled WGS sequence"/>
</dbReference>
<dbReference type="EMBL" id="JRRC01334258">
    <property type="protein sequence ID" value="KHG03204.1"/>
    <property type="molecule type" value="Genomic_DNA"/>
</dbReference>
<comment type="caution">
    <text evidence="1">The sequence shown here is derived from an EMBL/GenBank/DDBJ whole genome shotgun (WGS) entry which is preliminary data.</text>
</comment>
<gene>
    <name evidence="1" type="ORF">F383_26532</name>
</gene>
<proteinExistence type="predicted"/>
<reference evidence="2" key="1">
    <citation type="submission" date="2014-09" db="EMBL/GenBank/DDBJ databases">
        <authorList>
            <person name="Mudge J."/>
            <person name="Ramaraj T."/>
            <person name="Lindquist I.E."/>
            <person name="Bharti A.K."/>
            <person name="Sundararajan A."/>
            <person name="Cameron C.T."/>
            <person name="Woodward J.E."/>
            <person name="May G.D."/>
            <person name="Brubaker C."/>
            <person name="Broadhvest J."/>
            <person name="Wilkins T.A."/>
        </authorList>
    </citation>
    <scope>NUCLEOTIDE SEQUENCE</scope>
    <source>
        <strain evidence="2">cv. AKA8401</strain>
    </source>
</reference>
<protein>
    <submittedName>
        <fullName evidence="1">Uncharacterized protein</fullName>
    </submittedName>
</protein>
<evidence type="ECO:0000313" key="2">
    <source>
        <dbReference type="Proteomes" id="UP000032142"/>
    </source>
</evidence>
<accession>A0A0B0MUN6</accession>
<dbReference type="AlphaFoldDB" id="A0A0B0MUN6"/>